<gene>
    <name evidence="2" type="ORF">ABS770_15015</name>
</gene>
<accession>A0ABV1R412</accession>
<comment type="caution">
    <text evidence="2">The sequence shown here is derived from an EMBL/GenBank/DDBJ whole genome shotgun (WGS) entry which is preliminary data.</text>
</comment>
<dbReference type="RefSeq" id="WP_007567281.1">
    <property type="nucleotide sequence ID" value="NZ_JBELQD010000015.1"/>
</dbReference>
<dbReference type="EMBL" id="JBELQD010000015">
    <property type="protein sequence ID" value="MER2289579.1"/>
    <property type="molecule type" value="Genomic_DNA"/>
</dbReference>
<feature type="region of interest" description="Disordered" evidence="1">
    <location>
        <begin position="68"/>
        <end position="119"/>
    </location>
</feature>
<protein>
    <submittedName>
        <fullName evidence="2">Uncharacterized protein</fullName>
    </submittedName>
</protein>
<organism evidence="2 3">
    <name type="scientific">Methylobacterium brachiatum</name>
    <dbReference type="NCBI Taxonomy" id="269660"/>
    <lineage>
        <taxon>Bacteria</taxon>
        <taxon>Pseudomonadati</taxon>
        <taxon>Pseudomonadota</taxon>
        <taxon>Alphaproteobacteria</taxon>
        <taxon>Hyphomicrobiales</taxon>
        <taxon>Methylobacteriaceae</taxon>
        <taxon>Methylobacterium</taxon>
    </lineage>
</organism>
<reference evidence="2" key="1">
    <citation type="submission" date="2024-06" db="EMBL/GenBank/DDBJ databases">
        <authorList>
            <person name="Campbell A.G."/>
        </authorList>
    </citation>
    <scope>NUCLEOTIDE SEQUENCE</scope>
    <source>
        <strain evidence="2">EM17</strain>
    </source>
</reference>
<evidence type="ECO:0000256" key="1">
    <source>
        <dbReference type="SAM" id="MobiDB-lite"/>
    </source>
</evidence>
<evidence type="ECO:0000313" key="2">
    <source>
        <dbReference type="EMBL" id="MER2289579.1"/>
    </source>
</evidence>
<name>A0ABV1R412_9HYPH</name>
<keyword evidence="3" id="KW-1185">Reference proteome</keyword>
<proteinExistence type="predicted"/>
<dbReference type="Proteomes" id="UP001432995">
    <property type="component" value="Unassembled WGS sequence"/>
</dbReference>
<evidence type="ECO:0000313" key="3">
    <source>
        <dbReference type="Proteomes" id="UP001432995"/>
    </source>
</evidence>
<sequence>MADARPARAIGDASCRAPQNEGLSDMRLLAFGALMALAVSPEALAQDPRDVPVERDLQRMDRIDRRLGRDGIRRVDPNVTPDNPDGVVGFDGPPFNDGDRGVIDDGPLPPGSPADLDDD</sequence>